<sequence length="302" mass="32685">MSKSPKNVTDPKLRAKNHQDGDPNTTGHVWDGIEEFDNPMPRWWLWSFYACIVWALLYSIAYPAWPMLTRATPGLLGASTRADVAVDIQTFVDRNAPMRAALEAADLAAIPTDPELVSFANNAGAAVYRTWCAQCHGSGAAGVQASGYPNLLDDDWLWGGDMESIHYTISHGIRNTTDEDARLSEMPRFGVDELLEKAQIDEVVQHVRAISGQDHDATLAAAGAGVFAENCTGCHMEDGSGNRDLGAPNLTDAIWLYGGDVASLQHTVIYSRAGAMPNWNTRLSEADIRAVATYVHGLGGGE</sequence>
<dbReference type="AlphaFoldDB" id="A0A1H8E227"/>
<evidence type="ECO:0000256" key="4">
    <source>
        <dbReference type="ARBA" id="ARBA00022448"/>
    </source>
</evidence>
<proteinExistence type="inferred from homology"/>
<evidence type="ECO:0000256" key="2">
    <source>
        <dbReference type="ARBA" id="ARBA00004673"/>
    </source>
</evidence>
<feature type="binding site" description="covalent" evidence="21">
    <location>
        <position position="135"/>
    </location>
    <ligand>
        <name>heme c</name>
        <dbReference type="ChEBI" id="CHEBI:61717"/>
        <label>1</label>
    </ligand>
</feature>
<comment type="function">
    <text evidence="19">C-type cytochrome. Part of the cbb3-type cytochrome c oxidase complex.</text>
</comment>
<feature type="binding site" description="covalent" evidence="21">
    <location>
        <position position="132"/>
    </location>
    <ligand>
        <name>heme c</name>
        <dbReference type="ChEBI" id="CHEBI:61717"/>
        <label>1</label>
    </ligand>
</feature>
<dbReference type="Proteomes" id="UP000183002">
    <property type="component" value="Unassembled WGS sequence"/>
</dbReference>
<feature type="domain" description="Cytochrome c" evidence="24">
    <location>
        <begin position="218"/>
        <end position="299"/>
    </location>
</feature>
<dbReference type="Pfam" id="PF14715">
    <property type="entry name" value="FixP_N"/>
    <property type="match status" value="1"/>
</dbReference>
<comment type="subunit">
    <text evidence="19">Component of the cbb3-type cytochrome c oxidase.</text>
</comment>
<keyword evidence="9 23" id="KW-0812">Transmembrane</keyword>
<comment type="similarity">
    <text evidence="3 19">Belongs to the CcoP / FixP family.</text>
</comment>
<dbReference type="InterPro" id="IPR009056">
    <property type="entry name" value="Cyt_c-like_dom"/>
</dbReference>
<feature type="binding site" description="axial binding residue" evidence="20">
    <location>
        <position position="136"/>
    </location>
    <ligand>
        <name>heme c</name>
        <dbReference type="ChEBI" id="CHEBI:61717"/>
        <label>1</label>
    </ligand>
    <ligandPart>
        <name>Fe</name>
        <dbReference type="ChEBI" id="CHEBI:18248"/>
    </ligandPart>
</feature>
<feature type="binding site" description="axial binding residue" evidence="20">
    <location>
        <position position="276"/>
    </location>
    <ligand>
        <name>heme c</name>
        <dbReference type="ChEBI" id="CHEBI:61717"/>
        <label>1</label>
    </ligand>
    <ligandPart>
        <name>Fe</name>
        <dbReference type="ChEBI" id="CHEBI:18248"/>
    </ligandPart>
</feature>
<keyword evidence="6 19" id="KW-0997">Cell inner membrane</keyword>
<keyword evidence="11" id="KW-0677">Repeat</keyword>
<dbReference type="PROSITE" id="PS51007">
    <property type="entry name" value="CYTC"/>
    <property type="match status" value="2"/>
</dbReference>
<name>A0A1H8E227_9RHOB</name>
<evidence type="ECO:0000256" key="3">
    <source>
        <dbReference type="ARBA" id="ARBA00006113"/>
    </source>
</evidence>
<dbReference type="Gene3D" id="6.10.280.130">
    <property type="match status" value="1"/>
</dbReference>
<evidence type="ECO:0000256" key="7">
    <source>
        <dbReference type="ARBA" id="ARBA00022617"/>
    </source>
</evidence>
<keyword evidence="10 19" id="KW-0479">Metal-binding</keyword>
<organism evidence="25 26">
    <name type="scientific">Pseudorhodobacter antarcticus</name>
    <dbReference type="NCBI Taxonomy" id="1077947"/>
    <lineage>
        <taxon>Bacteria</taxon>
        <taxon>Pseudomonadati</taxon>
        <taxon>Pseudomonadota</taxon>
        <taxon>Alphaproteobacteria</taxon>
        <taxon>Rhodobacterales</taxon>
        <taxon>Paracoccaceae</taxon>
        <taxon>Pseudorhodobacter</taxon>
    </lineage>
</organism>
<dbReference type="InterPro" id="IPR038414">
    <property type="entry name" value="CcoP_N_sf"/>
</dbReference>
<evidence type="ECO:0000256" key="21">
    <source>
        <dbReference type="PIRSR" id="PIRSR000006-2"/>
    </source>
</evidence>
<feature type="compositionally biased region" description="Basic and acidic residues" evidence="22">
    <location>
        <begin position="9"/>
        <end position="21"/>
    </location>
</feature>
<dbReference type="STRING" id="1077947.SAMN05216227_100833"/>
<evidence type="ECO:0000256" key="18">
    <source>
        <dbReference type="ARBA" id="ARBA00023136"/>
    </source>
</evidence>
<keyword evidence="8 19" id="KW-0679">Respiratory chain</keyword>
<keyword evidence="14 23" id="KW-1133">Transmembrane helix</keyword>
<evidence type="ECO:0000256" key="22">
    <source>
        <dbReference type="SAM" id="MobiDB-lite"/>
    </source>
</evidence>
<feature type="transmembrane region" description="Helical" evidence="23">
    <location>
        <begin position="43"/>
        <end position="65"/>
    </location>
</feature>
<dbReference type="SUPFAM" id="SSF46626">
    <property type="entry name" value="Cytochrome c"/>
    <property type="match status" value="2"/>
</dbReference>
<accession>A0A1H8E227</accession>
<dbReference type="InterPro" id="IPR050597">
    <property type="entry name" value="Cytochrome_c_Oxidase_Subunit"/>
</dbReference>
<dbReference type="InterPro" id="IPR032858">
    <property type="entry name" value="CcoP_N"/>
</dbReference>
<evidence type="ECO:0000256" key="20">
    <source>
        <dbReference type="PIRSR" id="PIRSR000006-1"/>
    </source>
</evidence>
<keyword evidence="7 19" id="KW-0349">Heme</keyword>
<evidence type="ECO:0000256" key="5">
    <source>
        <dbReference type="ARBA" id="ARBA00022475"/>
    </source>
</evidence>
<keyword evidence="15 19" id="KW-0560">Oxidoreductase</keyword>
<dbReference type="PIRSF" id="PIRSF000006">
    <property type="entry name" value="Cbb3-Cox_fixP"/>
    <property type="match status" value="1"/>
</dbReference>
<keyword evidence="16 19" id="KW-0408">Iron</keyword>
<dbReference type="InterPro" id="IPR004678">
    <property type="entry name" value="Cyt_c_oxidase_cbb3_su3"/>
</dbReference>
<evidence type="ECO:0000256" key="9">
    <source>
        <dbReference type="ARBA" id="ARBA00022692"/>
    </source>
</evidence>
<keyword evidence="5 19" id="KW-1003">Cell membrane</keyword>
<dbReference type="UniPathway" id="UPA00705"/>
<evidence type="ECO:0000313" key="25">
    <source>
        <dbReference type="EMBL" id="SEN13639.1"/>
    </source>
</evidence>
<feature type="binding site" description="covalent" evidence="21">
    <location>
        <position position="234"/>
    </location>
    <ligand>
        <name>heme c</name>
        <dbReference type="ChEBI" id="CHEBI:61717"/>
        <label>2</label>
    </ligand>
</feature>
<evidence type="ECO:0000256" key="8">
    <source>
        <dbReference type="ARBA" id="ARBA00022660"/>
    </source>
</evidence>
<feature type="binding site" description="covalent" evidence="21">
    <location>
        <position position="231"/>
    </location>
    <ligand>
        <name>heme c</name>
        <dbReference type="ChEBI" id="CHEBI:61717"/>
        <label>2</label>
    </ligand>
</feature>
<dbReference type="GO" id="GO:1902600">
    <property type="term" value="P:proton transmembrane transport"/>
    <property type="evidence" value="ECO:0007669"/>
    <property type="project" value="UniProtKB-KW"/>
</dbReference>
<evidence type="ECO:0000259" key="24">
    <source>
        <dbReference type="PROSITE" id="PS51007"/>
    </source>
</evidence>
<dbReference type="GO" id="GO:0006119">
    <property type="term" value="P:oxidative phosphorylation"/>
    <property type="evidence" value="ECO:0007669"/>
    <property type="project" value="UniProtKB-UniPathway"/>
</dbReference>
<reference evidence="25 26" key="1">
    <citation type="submission" date="2016-10" db="EMBL/GenBank/DDBJ databases">
        <authorList>
            <person name="de Groot N.N."/>
        </authorList>
    </citation>
    <scope>NUCLEOTIDE SEQUENCE [LARGE SCALE GENOMIC DNA]</scope>
    <source>
        <strain evidence="25 26">CGMCC 1.10836</strain>
    </source>
</reference>
<dbReference type="Gene3D" id="1.10.760.10">
    <property type="entry name" value="Cytochrome c-like domain"/>
    <property type="match status" value="2"/>
</dbReference>
<evidence type="ECO:0000256" key="1">
    <source>
        <dbReference type="ARBA" id="ARBA00004533"/>
    </source>
</evidence>
<dbReference type="GO" id="GO:0016491">
    <property type="term" value="F:oxidoreductase activity"/>
    <property type="evidence" value="ECO:0007669"/>
    <property type="project" value="UniProtKB-KW"/>
</dbReference>
<keyword evidence="4 19" id="KW-0813">Transport</keyword>
<dbReference type="PANTHER" id="PTHR33751:SF1">
    <property type="entry name" value="CBB3-TYPE CYTOCHROME C OXIDASE SUBUNIT FIXP"/>
    <property type="match status" value="1"/>
</dbReference>
<dbReference type="GO" id="GO:0005886">
    <property type="term" value="C:plasma membrane"/>
    <property type="evidence" value="ECO:0007669"/>
    <property type="project" value="UniProtKB-SubCell"/>
</dbReference>
<dbReference type="PANTHER" id="PTHR33751">
    <property type="entry name" value="CBB3-TYPE CYTOCHROME C OXIDASE SUBUNIT FIXP"/>
    <property type="match status" value="1"/>
</dbReference>
<evidence type="ECO:0000256" key="12">
    <source>
        <dbReference type="ARBA" id="ARBA00022781"/>
    </source>
</evidence>
<keyword evidence="18 19" id="KW-0472">Membrane</keyword>
<dbReference type="RefSeq" id="WP_050520051.1">
    <property type="nucleotide sequence ID" value="NZ_FOCO01000008.1"/>
</dbReference>
<comment type="cofactor">
    <cofactor evidence="19 21">
        <name>heme c</name>
        <dbReference type="ChEBI" id="CHEBI:61717"/>
    </cofactor>
    <text evidence="19 21">Binds 2 heme C groups per subunit.</text>
</comment>
<dbReference type="EMBL" id="FOCO01000008">
    <property type="protein sequence ID" value="SEN13639.1"/>
    <property type="molecule type" value="Genomic_DNA"/>
</dbReference>
<dbReference type="GO" id="GO:0020037">
    <property type="term" value="F:heme binding"/>
    <property type="evidence" value="ECO:0007669"/>
    <property type="project" value="InterPro"/>
</dbReference>
<dbReference type="Pfam" id="PF13442">
    <property type="entry name" value="Cytochrome_CBB3"/>
    <property type="match status" value="2"/>
</dbReference>
<keyword evidence="26" id="KW-1185">Reference proteome</keyword>
<evidence type="ECO:0000256" key="23">
    <source>
        <dbReference type="SAM" id="Phobius"/>
    </source>
</evidence>
<feature type="binding site" description="axial binding residue" evidence="20">
    <location>
        <position position="235"/>
    </location>
    <ligand>
        <name>heme c</name>
        <dbReference type="ChEBI" id="CHEBI:61717"/>
        <label>2</label>
    </ligand>
    <ligandPart>
        <name>Fe</name>
        <dbReference type="ChEBI" id="CHEBI:18248"/>
    </ligandPart>
</feature>
<keyword evidence="17 19" id="KW-0406">Ion transport</keyword>
<evidence type="ECO:0000256" key="10">
    <source>
        <dbReference type="ARBA" id="ARBA00022723"/>
    </source>
</evidence>
<dbReference type="OrthoDB" id="9811281at2"/>
<protein>
    <recommendedName>
        <fullName evidence="19">Cbb3-type cytochrome c oxidase subunit</fullName>
    </recommendedName>
</protein>
<comment type="subcellular location">
    <subcellularLocation>
        <location evidence="1 19">Cell inner membrane</location>
    </subcellularLocation>
</comment>
<dbReference type="PRINTS" id="PR00605">
    <property type="entry name" value="CYTCHROMECIC"/>
</dbReference>
<dbReference type="NCBIfam" id="TIGR00782">
    <property type="entry name" value="ccoP"/>
    <property type="match status" value="1"/>
</dbReference>
<evidence type="ECO:0000313" key="26">
    <source>
        <dbReference type="Proteomes" id="UP000183002"/>
    </source>
</evidence>
<feature type="binding site" description="axial binding residue" evidence="20">
    <location>
        <position position="186"/>
    </location>
    <ligand>
        <name>heme c</name>
        <dbReference type="ChEBI" id="CHEBI:61717"/>
        <label>2</label>
    </ligand>
    <ligandPart>
        <name>Fe</name>
        <dbReference type="ChEBI" id="CHEBI:18248"/>
    </ligandPart>
</feature>
<evidence type="ECO:0000256" key="11">
    <source>
        <dbReference type="ARBA" id="ARBA00022737"/>
    </source>
</evidence>
<gene>
    <name evidence="25" type="ORF">SAMN05216227_100833</name>
</gene>
<dbReference type="InterPro" id="IPR008168">
    <property type="entry name" value="Cyt_C_IC"/>
</dbReference>
<dbReference type="GO" id="GO:0009055">
    <property type="term" value="F:electron transfer activity"/>
    <property type="evidence" value="ECO:0007669"/>
    <property type="project" value="InterPro"/>
</dbReference>
<evidence type="ECO:0000256" key="6">
    <source>
        <dbReference type="ARBA" id="ARBA00022519"/>
    </source>
</evidence>
<evidence type="ECO:0000256" key="14">
    <source>
        <dbReference type="ARBA" id="ARBA00022989"/>
    </source>
</evidence>
<evidence type="ECO:0000256" key="13">
    <source>
        <dbReference type="ARBA" id="ARBA00022982"/>
    </source>
</evidence>
<feature type="domain" description="Cytochrome c" evidence="24">
    <location>
        <begin position="119"/>
        <end position="211"/>
    </location>
</feature>
<comment type="pathway">
    <text evidence="2 19">Energy metabolism; oxidative phosphorylation.</text>
</comment>
<evidence type="ECO:0000256" key="19">
    <source>
        <dbReference type="PIRNR" id="PIRNR000006"/>
    </source>
</evidence>
<keyword evidence="12 19" id="KW-0375">Hydrogen ion transport</keyword>
<dbReference type="GO" id="GO:0005506">
    <property type="term" value="F:iron ion binding"/>
    <property type="evidence" value="ECO:0007669"/>
    <property type="project" value="InterPro"/>
</dbReference>
<evidence type="ECO:0000256" key="16">
    <source>
        <dbReference type="ARBA" id="ARBA00023004"/>
    </source>
</evidence>
<evidence type="ECO:0000256" key="15">
    <source>
        <dbReference type="ARBA" id="ARBA00023002"/>
    </source>
</evidence>
<keyword evidence="13 19" id="KW-0249">Electron transport</keyword>
<evidence type="ECO:0000256" key="17">
    <source>
        <dbReference type="ARBA" id="ARBA00023065"/>
    </source>
</evidence>
<feature type="region of interest" description="Disordered" evidence="22">
    <location>
        <begin position="1"/>
        <end position="26"/>
    </location>
</feature>
<dbReference type="InterPro" id="IPR036909">
    <property type="entry name" value="Cyt_c-like_dom_sf"/>
</dbReference>